<dbReference type="GO" id="GO:0008764">
    <property type="term" value="F:UDP-N-acetylmuramoylalanine-D-glutamate ligase activity"/>
    <property type="evidence" value="ECO:0007669"/>
    <property type="project" value="UniProtKB-UniRule"/>
</dbReference>
<evidence type="ECO:0000256" key="5">
    <source>
        <dbReference type="ARBA" id="ARBA00022741"/>
    </source>
</evidence>
<dbReference type="InterPro" id="IPR036615">
    <property type="entry name" value="Mur_ligase_C_dom_sf"/>
</dbReference>
<proteinExistence type="inferred from homology"/>
<organism evidence="9 10">
    <name type="scientific">Treponema vincentii</name>
    <dbReference type="NCBI Taxonomy" id="69710"/>
    <lineage>
        <taxon>Bacteria</taxon>
        <taxon>Pseudomonadati</taxon>
        <taxon>Spirochaetota</taxon>
        <taxon>Spirochaetia</taxon>
        <taxon>Spirochaetales</taxon>
        <taxon>Treponemataceae</taxon>
        <taxon>Treponema</taxon>
    </lineage>
</organism>
<gene>
    <name evidence="7 9" type="primary">murD</name>
    <name evidence="9" type="ORF">GWP43_02540</name>
</gene>
<feature type="binding site" evidence="7">
    <location>
        <begin position="122"/>
        <end position="128"/>
    </location>
    <ligand>
        <name>ATP</name>
        <dbReference type="ChEBI" id="CHEBI:30616"/>
    </ligand>
</feature>
<comment type="catalytic activity">
    <reaction evidence="7">
        <text>UDP-N-acetyl-alpha-D-muramoyl-L-alanine + D-glutamate + ATP = UDP-N-acetyl-alpha-D-muramoyl-L-alanyl-D-glutamate + ADP + phosphate + H(+)</text>
        <dbReference type="Rhea" id="RHEA:16429"/>
        <dbReference type="ChEBI" id="CHEBI:15378"/>
        <dbReference type="ChEBI" id="CHEBI:29986"/>
        <dbReference type="ChEBI" id="CHEBI:30616"/>
        <dbReference type="ChEBI" id="CHEBI:43474"/>
        <dbReference type="ChEBI" id="CHEBI:83898"/>
        <dbReference type="ChEBI" id="CHEBI:83900"/>
        <dbReference type="ChEBI" id="CHEBI:456216"/>
        <dbReference type="EC" id="6.3.2.9"/>
    </reaction>
</comment>
<keyword evidence="5 7" id="KW-0547">Nucleotide-binding</keyword>
<dbReference type="Pfam" id="PF08245">
    <property type="entry name" value="Mur_ligase_M"/>
    <property type="match status" value="1"/>
</dbReference>
<dbReference type="NCBIfam" id="TIGR01087">
    <property type="entry name" value="murD"/>
    <property type="match status" value="1"/>
</dbReference>
<dbReference type="UniPathway" id="UPA00219"/>
<comment type="subcellular location">
    <subcellularLocation>
        <location evidence="1 7">Cytoplasm</location>
    </subcellularLocation>
</comment>
<dbReference type="GO" id="GO:0008360">
    <property type="term" value="P:regulation of cell shape"/>
    <property type="evidence" value="ECO:0007669"/>
    <property type="project" value="UniProtKB-KW"/>
</dbReference>
<keyword evidence="7" id="KW-0961">Cell wall biogenesis/degradation</keyword>
<keyword evidence="7" id="KW-0133">Cell shape</keyword>
<feature type="domain" description="Mur ligase central" evidence="8">
    <location>
        <begin position="120"/>
        <end position="257"/>
    </location>
</feature>
<keyword evidence="7" id="KW-0573">Peptidoglycan synthesis</keyword>
<evidence type="ECO:0000256" key="3">
    <source>
        <dbReference type="ARBA" id="ARBA00022490"/>
    </source>
</evidence>
<accession>A0A6P1XZS1</accession>
<evidence type="ECO:0000256" key="7">
    <source>
        <dbReference type="HAMAP-Rule" id="MF_00639"/>
    </source>
</evidence>
<comment type="function">
    <text evidence="7">Cell wall formation. Catalyzes the addition of glutamate to the nucleotide precursor UDP-N-acetylmuramoyl-L-alanine (UMA).</text>
</comment>
<dbReference type="Pfam" id="PF21799">
    <property type="entry name" value="MurD-like_N"/>
    <property type="match status" value="1"/>
</dbReference>
<sequence length="483" mass="53041">MMIRNLNDIAGLSVTIMGLGLNGGGLASARFFAEHGAKEVIVTDMKTEEELAPSVAELRHYPNVRFALGGHNIEDFRTADMVIKNPGVKSERNQYLAAAHCIETDISIFLQLSSAPVLAVTGSKGKSSTVSALYYGLQQCGIPAFLGGNITVSPLTFLTETNSDTPVVLELSSWQLGDLAHCPQLKPKIAIITHIMPDHQNWYGSMERYVADKKIIYRNQDKTDYTVCNYDDGWGKTFAQETAGQVFWYSAHPLPTHLVGAWIAPDGSAWMRLTPGDDRLLLPPRIAVPGAALKQNVMAASLALALYGVNPEKIPAVMQNYGGIPHRLEFFYETDQFKFYNDSAATIPEAAAAAVNAFEKPIILITGGTDKKLDFTALAPELKKAKALFLLAGTGTDKLIPLLQAQHTPYFGRFQDLSTLLEAVHRECEHTPQSNNTVPQSSHTTTQEIVVFSPGATSFGMFKNEFDRGLRFKEAVRQYWSNI</sequence>
<reference evidence="9 10" key="1">
    <citation type="submission" date="2020-01" db="EMBL/GenBank/DDBJ databases">
        <title>Complete genome sequence of a human oral phylogroup 1 Treponema sp. strain ATCC 700766, originally isolated from periodontitis dental plaque.</title>
        <authorList>
            <person name="Chan Y."/>
            <person name="Huo Y.-B."/>
            <person name="Yu X.-L."/>
            <person name="Zeng H."/>
            <person name="Leung W.-K."/>
            <person name="Watt R.M."/>
        </authorList>
    </citation>
    <scope>NUCLEOTIDE SEQUENCE [LARGE SCALE GENOMIC DNA]</scope>
    <source>
        <strain evidence="9 10">OMZ 804</strain>
    </source>
</reference>
<dbReference type="PANTHER" id="PTHR43692:SF1">
    <property type="entry name" value="UDP-N-ACETYLMURAMOYLALANINE--D-GLUTAMATE LIGASE"/>
    <property type="match status" value="1"/>
</dbReference>
<keyword evidence="7" id="KW-0132">Cell division</keyword>
<dbReference type="KEGG" id="trz:GWP43_02540"/>
<keyword evidence="7" id="KW-0131">Cell cycle</keyword>
<dbReference type="SUPFAM" id="SSF53623">
    <property type="entry name" value="MurD-like peptide ligases, catalytic domain"/>
    <property type="match status" value="1"/>
</dbReference>
<evidence type="ECO:0000313" key="10">
    <source>
        <dbReference type="Proteomes" id="UP000464374"/>
    </source>
</evidence>
<evidence type="ECO:0000259" key="8">
    <source>
        <dbReference type="Pfam" id="PF08245"/>
    </source>
</evidence>
<dbReference type="GO" id="GO:0005737">
    <property type="term" value="C:cytoplasm"/>
    <property type="evidence" value="ECO:0007669"/>
    <property type="project" value="UniProtKB-SubCell"/>
</dbReference>
<evidence type="ECO:0000256" key="6">
    <source>
        <dbReference type="ARBA" id="ARBA00022840"/>
    </source>
</evidence>
<dbReference type="Gene3D" id="3.90.190.20">
    <property type="entry name" value="Mur ligase, C-terminal domain"/>
    <property type="match status" value="1"/>
</dbReference>
<dbReference type="GO" id="GO:0051301">
    <property type="term" value="P:cell division"/>
    <property type="evidence" value="ECO:0007669"/>
    <property type="project" value="UniProtKB-KW"/>
</dbReference>
<evidence type="ECO:0000256" key="1">
    <source>
        <dbReference type="ARBA" id="ARBA00004496"/>
    </source>
</evidence>
<dbReference type="PANTHER" id="PTHR43692">
    <property type="entry name" value="UDP-N-ACETYLMURAMOYLALANINE--D-GLUTAMATE LIGASE"/>
    <property type="match status" value="1"/>
</dbReference>
<dbReference type="InterPro" id="IPR013221">
    <property type="entry name" value="Mur_ligase_cen"/>
</dbReference>
<dbReference type="HAMAP" id="MF_00639">
    <property type="entry name" value="MurD"/>
    <property type="match status" value="1"/>
</dbReference>
<dbReference type="GO" id="GO:0005524">
    <property type="term" value="F:ATP binding"/>
    <property type="evidence" value="ECO:0007669"/>
    <property type="project" value="UniProtKB-UniRule"/>
</dbReference>
<dbReference type="SUPFAM" id="SSF51984">
    <property type="entry name" value="MurCD N-terminal domain"/>
    <property type="match status" value="1"/>
</dbReference>
<keyword evidence="6 7" id="KW-0067">ATP-binding</keyword>
<evidence type="ECO:0000256" key="4">
    <source>
        <dbReference type="ARBA" id="ARBA00022598"/>
    </source>
</evidence>
<dbReference type="RefSeq" id="WP_162662453.1">
    <property type="nucleotide sequence ID" value="NZ_CP048020.1"/>
</dbReference>
<evidence type="ECO:0000256" key="2">
    <source>
        <dbReference type="ARBA" id="ARBA00004752"/>
    </source>
</evidence>
<dbReference type="Gene3D" id="3.40.1190.10">
    <property type="entry name" value="Mur-like, catalytic domain"/>
    <property type="match status" value="1"/>
</dbReference>
<dbReference type="EC" id="6.3.2.9" evidence="7"/>
<dbReference type="SUPFAM" id="SSF53244">
    <property type="entry name" value="MurD-like peptide ligases, peptide-binding domain"/>
    <property type="match status" value="1"/>
</dbReference>
<dbReference type="EMBL" id="CP048020">
    <property type="protein sequence ID" value="QHX42510.1"/>
    <property type="molecule type" value="Genomic_DNA"/>
</dbReference>
<comment type="pathway">
    <text evidence="2 7">Cell wall biogenesis; peptidoglycan biosynthesis.</text>
</comment>
<comment type="similarity">
    <text evidence="7">Belongs to the MurCDEF family.</text>
</comment>
<dbReference type="GO" id="GO:0009252">
    <property type="term" value="P:peptidoglycan biosynthetic process"/>
    <property type="evidence" value="ECO:0007669"/>
    <property type="project" value="UniProtKB-UniRule"/>
</dbReference>
<keyword evidence="3 7" id="KW-0963">Cytoplasm</keyword>
<dbReference type="Proteomes" id="UP000464374">
    <property type="component" value="Chromosome"/>
</dbReference>
<dbReference type="AlphaFoldDB" id="A0A6P1XZS1"/>
<name>A0A6P1XZS1_9SPIR</name>
<dbReference type="GO" id="GO:0071555">
    <property type="term" value="P:cell wall organization"/>
    <property type="evidence" value="ECO:0007669"/>
    <property type="project" value="UniProtKB-KW"/>
</dbReference>
<dbReference type="Gene3D" id="3.40.50.720">
    <property type="entry name" value="NAD(P)-binding Rossmann-like Domain"/>
    <property type="match status" value="1"/>
</dbReference>
<protein>
    <recommendedName>
        <fullName evidence="7">UDP-N-acetylmuramoylalanine--D-glutamate ligase</fullName>
        <ecNumber evidence="7">6.3.2.9</ecNumber>
    </recommendedName>
    <alternativeName>
        <fullName evidence="7">D-glutamic acid-adding enzyme</fullName>
    </alternativeName>
    <alternativeName>
        <fullName evidence="7">UDP-N-acetylmuramoyl-L-alanyl-D-glutamate synthetase</fullName>
    </alternativeName>
</protein>
<dbReference type="InterPro" id="IPR005762">
    <property type="entry name" value="MurD"/>
</dbReference>
<evidence type="ECO:0000313" key="9">
    <source>
        <dbReference type="EMBL" id="QHX42510.1"/>
    </source>
</evidence>
<keyword evidence="4 7" id="KW-0436">Ligase</keyword>
<dbReference type="InterPro" id="IPR036565">
    <property type="entry name" value="Mur-like_cat_sf"/>
</dbReference>